<dbReference type="Proteomes" id="UP001597213">
    <property type="component" value="Unassembled WGS sequence"/>
</dbReference>
<dbReference type="InterPro" id="IPR008136">
    <property type="entry name" value="CinA_C"/>
</dbReference>
<dbReference type="EMBL" id="JBHUEN010000050">
    <property type="protein sequence ID" value="MFD1883472.1"/>
    <property type="molecule type" value="Genomic_DNA"/>
</dbReference>
<dbReference type="SUPFAM" id="SSF142433">
    <property type="entry name" value="CinA-like"/>
    <property type="match status" value="1"/>
</dbReference>
<accession>A0ABW4RBJ5</accession>
<proteinExistence type="predicted"/>
<feature type="domain" description="CinA C-terminal" evidence="2">
    <location>
        <begin position="8"/>
        <end position="160"/>
    </location>
</feature>
<feature type="region of interest" description="Disordered" evidence="1">
    <location>
        <begin position="161"/>
        <end position="181"/>
    </location>
</feature>
<protein>
    <submittedName>
        <fullName evidence="3">CinA family protein</fullName>
    </submittedName>
</protein>
<dbReference type="Gene3D" id="3.90.950.20">
    <property type="entry name" value="CinA-like"/>
    <property type="match status" value="1"/>
</dbReference>
<comment type="caution">
    <text evidence="3">The sequence shown here is derived from an EMBL/GenBank/DDBJ whole genome shotgun (WGS) entry which is preliminary data.</text>
</comment>
<feature type="compositionally biased region" description="Low complexity" evidence="1">
    <location>
        <begin position="162"/>
        <end position="181"/>
    </location>
</feature>
<name>A0ABW4RBJ5_9RHOB</name>
<dbReference type="NCBIfam" id="TIGR00199">
    <property type="entry name" value="PncC_domain"/>
    <property type="match status" value="1"/>
</dbReference>
<dbReference type="Pfam" id="PF02464">
    <property type="entry name" value="CinA"/>
    <property type="match status" value="1"/>
</dbReference>
<dbReference type="RefSeq" id="WP_379144889.1">
    <property type="nucleotide sequence ID" value="NZ_JBHUEN010000050.1"/>
</dbReference>
<dbReference type="InterPro" id="IPR036653">
    <property type="entry name" value="CinA-like_C"/>
</dbReference>
<evidence type="ECO:0000313" key="3">
    <source>
        <dbReference type="EMBL" id="MFD1883472.1"/>
    </source>
</evidence>
<reference evidence="4" key="1">
    <citation type="journal article" date="2019" name="Int. J. Syst. Evol. Microbiol.">
        <title>The Global Catalogue of Microorganisms (GCM) 10K type strain sequencing project: providing services to taxonomists for standard genome sequencing and annotation.</title>
        <authorList>
            <consortium name="The Broad Institute Genomics Platform"/>
            <consortium name="The Broad Institute Genome Sequencing Center for Infectious Disease"/>
            <person name="Wu L."/>
            <person name="Ma J."/>
        </authorList>
    </citation>
    <scope>NUCLEOTIDE SEQUENCE [LARGE SCALE GENOMIC DNA]</scope>
    <source>
        <strain evidence="4">CCUG 56029</strain>
    </source>
</reference>
<evidence type="ECO:0000259" key="2">
    <source>
        <dbReference type="Pfam" id="PF02464"/>
    </source>
</evidence>
<sequence>MTTRGSNALARQTLASARRAGVMLATAESCTGGMIAAALTAIPGSSDVVDRGFVTYSNAAKMQMLGVGEKTLSAHGAVSEPVAAEMARGALDRSDAGVAVAVTGIAGPGGGSAEKPEGRVCFGIATAQGTRTETVDFGALGRGNVRRATVLHALKLVLNALPGAPTGPATDPATGPATGAA</sequence>
<evidence type="ECO:0000256" key="1">
    <source>
        <dbReference type="SAM" id="MobiDB-lite"/>
    </source>
</evidence>
<gene>
    <name evidence="3" type="ORF">ACFSCT_17315</name>
</gene>
<evidence type="ECO:0000313" key="4">
    <source>
        <dbReference type="Proteomes" id="UP001597213"/>
    </source>
</evidence>
<organism evidence="3 4">
    <name type="scientific">Paracoccus pacificus</name>
    <dbReference type="NCBI Taxonomy" id="1463598"/>
    <lineage>
        <taxon>Bacteria</taxon>
        <taxon>Pseudomonadati</taxon>
        <taxon>Pseudomonadota</taxon>
        <taxon>Alphaproteobacteria</taxon>
        <taxon>Rhodobacterales</taxon>
        <taxon>Paracoccaceae</taxon>
        <taxon>Paracoccus</taxon>
    </lineage>
</organism>
<keyword evidence="4" id="KW-1185">Reference proteome</keyword>